<dbReference type="GO" id="GO:0110154">
    <property type="term" value="P:RNA decapping"/>
    <property type="evidence" value="ECO:0007669"/>
    <property type="project" value="TreeGrafter"/>
</dbReference>
<dbReference type="Gene3D" id="3.60.21.10">
    <property type="match status" value="1"/>
</dbReference>
<dbReference type="InterPro" id="IPR004843">
    <property type="entry name" value="Calcineurin-like_PHP"/>
</dbReference>
<dbReference type="Pfam" id="PF00149">
    <property type="entry name" value="Metallophos"/>
    <property type="match status" value="1"/>
</dbReference>
<dbReference type="KEGG" id="gim:F1728_13430"/>
<dbReference type="InterPro" id="IPR029052">
    <property type="entry name" value="Metallo-depent_PP-like"/>
</dbReference>
<evidence type="ECO:0000313" key="2">
    <source>
        <dbReference type="EMBL" id="QGQ23618.1"/>
    </source>
</evidence>
<feature type="domain" description="Calcineurin-like phosphoesterase" evidence="1">
    <location>
        <begin position="4"/>
        <end position="138"/>
    </location>
</feature>
<organism evidence="2 3">
    <name type="scientific">Gimesia benthica</name>
    <dbReference type="NCBI Taxonomy" id="2608982"/>
    <lineage>
        <taxon>Bacteria</taxon>
        <taxon>Pseudomonadati</taxon>
        <taxon>Planctomycetota</taxon>
        <taxon>Planctomycetia</taxon>
        <taxon>Planctomycetales</taxon>
        <taxon>Planctomycetaceae</taxon>
        <taxon>Gimesia</taxon>
    </lineage>
</organism>
<accession>A0A6I6ABT2</accession>
<proteinExistence type="predicted"/>
<keyword evidence="3" id="KW-1185">Reference proteome</keyword>
<dbReference type="RefSeq" id="WP_155364544.1">
    <property type="nucleotide sequence ID" value="NZ_CP043930.1"/>
</dbReference>
<dbReference type="GO" id="GO:0008803">
    <property type="term" value="F:bis(5'-nucleosyl)-tetraphosphatase (symmetrical) activity"/>
    <property type="evidence" value="ECO:0007669"/>
    <property type="project" value="TreeGrafter"/>
</dbReference>
<dbReference type="AlphaFoldDB" id="A0A6I6ABT2"/>
<protein>
    <submittedName>
        <fullName evidence="2">Serine/threonine protein phosphatase</fullName>
    </submittedName>
</protein>
<dbReference type="InterPro" id="IPR050126">
    <property type="entry name" value="Ap4A_hydrolase"/>
</dbReference>
<sequence>MVDRLLAIGDIHGCLTALELLLEKVQPTSRDQVIVLGDIVSRGLDTRGCIELLMELQTRVPLLCLMGNHEEFMLDARDDDIACGSWLYFGGEETLLSYDPEYAEARIENVLETHWEFIESFPDYYETEHEIFVHGMVDPDLPLTEQDTNEFRWRKFEDVRPHISGKQVICGHTSQKSGLPLNLQHSICIDTNACRGGWLTCLDVTGEVAHQTSEAGEYRMLDMNTIVED</sequence>
<dbReference type="PANTHER" id="PTHR42850:SF4">
    <property type="entry name" value="ZINC-DEPENDENT ENDOPOLYPHOSPHATASE"/>
    <property type="match status" value="1"/>
</dbReference>
<gene>
    <name evidence="2" type="ORF">F1728_13430</name>
</gene>
<evidence type="ECO:0000259" key="1">
    <source>
        <dbReference type="Pfam" id="PF00149"/>
    </source>
</evidence>
<evidence type="ECO:0000313" key="3">
    <source>
        <dbReference type="Proteomes" id="UP000427281"/>
    </source>
</evidence>
<dbReference type="PANTHER" id="PTHR42850">
    <property type="entry name" value="METALLOPHOSPHOESTERASE"/>
    <property type="match status" value="1"/>
</dbReference>
<name>A0A6I6ABT2_9PLAN</name>
<dbReference type="CDD" id="cd00144">
    <property type="entry name" value="MPP_PPP_family"/>
    <property type="match status" value="1"/>
</dbReference>
<dbReference type="GO" id="GO:0016791">
    <property type="term" value="F:phosphatase activity"/>
    <property type="evidence" value="ECO:0007669"/>
    <property type="project" value="TreeGrafter"/>
</dbReference>
<dbReference type="GO" id="GO:0005737">
    <property type="term" value="C:cytoplasm"/>
    <property type="evidence" value="ECO:0007669"/>
    <property type="project" value="TreeGrafter"/>
</dbReference>
<dbReference type="EMBL" id="CP043930">
    <property type="protein sequence ID" value="QGQ23618.1"/>
    <property type="molecule type" value="Genomic_DNA"/>
</dbReference>
<dbReference type="Proteomes" id="UP000427281">
    <property type="component" value="Chromosome"/>
</dbReference>
<reference evidence="2 3" key="1">
    <citation type="submission" date="2019-09" db="EMBL/GenBank/DDBJ databases">
        <title>Gimesia benthica sp. nov., a novel bacterium isolated from deep-sea water of the Northwest Indian Ocean.</title>
        <authorList>
            <person name="Dai X."/>
        </authorList>
    </citation>
    <scope>NUCLEOTIDE SEQUENCE [LARGE SCALE GENOMIC DNA]</scope>
    <source>
        <strain evidence="2 3">E7</strain>
    </source>
</reference>
<dbReference type="SUPFAM" id="SSF56300">
    <property type="entry name" value="Metallo-dependent phosphatases"/>
    <property type="match status" value="1"/>
</dbReference>